<protein>
    <submittedName>
        <fullName evidence="9">Alpha-D-xyloside xylohydrolase</fullName>
    </submittedName>
</protein>
<evidence type="ECO:0000256" key="3">
    <source>
        <dbReference type="SAM" id="MobiDB-lite"/>
    </source>
</evidence>
<feature type="domain" description="DUF5110" evidence="7">
    <location>
        <begin position="696"/>
        <end position="764"/>
    </location>
</feature>
<evidence type="ECO:0000259" key="8">
    <source>
        <dbReference type="Pfam" id="PF21365"/>
    </source>
</evidence>
<dbReference type="InterPro" id="IPR051816">
    <property type="entry name" value="Glycosyl_Hydrolase_31"/>
</dbReference>
<gene>
    <name evidence="9" type="ORF">C7378_3318</name>
</gene>
<dbReference type="SUPFAM" id="SSF74650">
    <property type="entry name" value="Galactose mutarotase-like"/>
    <property type="match status" value="1"/>
</dbReference>
<dbReference type="OrthoDB" id="176168at2"/>
<dbReference type="Pfam" id="PF13802">
    <property type="entry name" value="Gal_mutarotas_2"/>
    <property type="match status" value="1"/>
</dbReference>
<dbReference type="Gene3D" id="2.60.40.1180">
    <property type="entry name" value="Golgi alpha-mannosidase II"/>
    <property type="match status" value="2"/>
</dbReference>
<dbReference type="InterPro" id="IPR048395">
    <property type="entry name" value="Glyco_hydro_31_C"/>
</dbReference>
<feature type="compositionally biased region" description="Polar residues" evidence="3">
    <location>
        <begin position="783"/>
        <end position="793"/>
    </location>
</feature>
<evidence type="ECO:0000259" key="5">
    <source>
        <dbReference type="Pfam" id="PF01055"/>
    </source>
</evidence>
<dbReference type="GO" id="GO:0030246">
    <property type="term" value="F:carbohydrate binding"/>
    <property type="evidence" value="ECO:0007669"/>
    <property type="project" value="InterPro"/>
</dbReference>
<keyword evidence="4" id="KW-0732">Signal</keyword>
<keyword evidence="10" id="KW-1185">Reference proteome</keyword>
<keyword evidence="2 9" id="KW-0378">Hydrolase</keyword>
<dbReference type="InterPro" id="IPR011013">
    <property type="entry name" value="Gal_mutarotase_sf_dom"/>
</dbReference>
<sequence>MARVRGVSCVCLLLGAALFACLDADAQNTVTVSQQASGVLVKTATDVLRLTVCSPTVVHVVASPDGSAQDATPKQPWLTGACTPGKFTLTMPKETPTATADNHPGRMNDAVVDTGEIKILISLDWGNLEFQDEQGHRILQEFQDEPRRYQPVTMNGEQLYAVKERFHPQVREALYGLGQHQNGVFNYRGATLNLAQINTSVTIPLMVSTQGYGLFWNTAAASSFDNRFATELKLSANAAHAIDYYFLYGPEIDQIVHQYRSMTGHAPLYGEWAYGFFQSKDRYQSSDELLSVAKEYRDAHVPMDVLVQDWYWWVRQGDPEFRPDAYPDVPGLLDKLHAEHVHAMLSVWAMMDTKSKNYQEMSSEGLTIPGTTDYDATNPAAGKFYWDHLVGKEFAQGWDAFWLDSSEPEVAYPHGGESDATLADKKLFLGNGALYTNLFPLMHTGNVYTNWRATTDKKRVFILTRSGFAGDQRYAATTWSGDVYSTFQSFVRQVPAGLNFALSGMPYWTTDIAGYGPPLARDTHDPEYQELYARWYEFGVFCPIFRTHGHRANNENEVFSYEPITPLLINYDKLRYRMLPYIYSLAWKVTSEDGTIMRPLVMDWRTDRKVWNIGDEFMFGPDLLVSPVTEEGAKERSVYLPPAASWYDFWTGKQIAGDQRISASAPLERIPVYVKAGSILPLGPVVDYAGQHPEAPIELRIYRGANAAFDLYEDQGDTYNYEKGKHSEIPIQWNDATGTLTIGSRRGTFPGIVKDRKFEVVLVHEGHGAGPDASEHADREVSYSGTEQSVRMK</sequence>
<dbReference type="SUPFAM" id="SSF51445">
    <property type="entry name" value="(Trans)glycosidases"/>
    <property type="match status" value="1"/>
</dbReference>
<evidence type="ECO:0000259" key="6">
    <source>
        <dbReference type="Pfam" id="PF13802"/>
    </source>
</evidence>
<comment type="similarity">
    <text evidence="1 2">Belongs to the glycosyl hydrolase 31 family.</text>
</comment>
<name>A0A4R1L023_9BACT</name>
<feature type="domain" description="Glycoside hydrolase family 31 N-terminal" evidence="6">
    <location>
        <begin position="48"/>
        <end position="225"/>
    </location>
</feature>
<feature type="region of interest" description="Disordered" evidence="3">
    <location>
        <begin position="767"/>
        <end position="793"/>
    </location>
</feature>
<dbReference type="Proteomes" id="UP000295210">
    <property type="component" value="Unassembled WGS sequence"/>
</dbReference>
<feature type="domain" description="Glycoside hydrolase family 31 TIM barrel" evidence="5">
    <location>
        <begin position="267"/>
        <end position="585"/>
    </location>
</feature>
<dbReference type="CDD" id="cd14752">
    <property type="entry name" value="GH31_N"/>
    <property type="match status" value="1"/>
</dbReference>
<dbReference type="PANTHER" id="PTHR43863:SF2">
    <property type="entry name" value="MALTASE-GLUCOAMYLASE"/>
    <property type="match status" value="1"/>
</dbReference>
<dbReference type="Gene3D" id="2.60.40.1760">
    <property type="entry name" value="glycosyl hydrolase (family 31)"/>
    <property type="match status" value="1"/>
</dbReference>
<feature type="domain" description="Glycosyl hydrolase family 31 C-terminal" evidence="8">
    <location>
        <begin position="595"/>
        <end position="680"/>
    </location>
</feature>
<reference evidence="9 10" key="1">
    <citation type="submission" date="2019-03" db="EMBL/GenBank/DDBJ databases">
        <title>Genomic Encyclopedia of Type Strains, Phase IV (KMG-IV): sequencing the most valuable type-strain genomes for metagenomic binning, comparative biology and taxonomic classification.</title>
        <authorList>
            <person name="Goeker M."/>
        </authorList>
    </citation>
    <scope>NUCLEOTIDE SEQUENCE [LARGE SCALE GENOMIC DNA]</scope>
    <source>
        <strain evidence="9 10">DSM 103428</strain>
    </source>
</reference>
<dbReference type="EMBL" id="SMGK01000007">
    <property type="protein sequence ID" value="TCK70163.1"/>
    <property type="molecule type" value="Genomic_DNA"/>
</dbReference>
<feature type="chain" id="PRO_5020957292" evidence="4">
    <location>
        <begin position="27"/>
        <end position="793"/>
    </location>
</feature>
<dbReference type="GO" id="GO:0005975">
    <property type="term" value="P:carbohydrate metabolic process"/>
    <property type="evidence" value="ECO:0007669"/>
    <property type="project" value="InterPro"/>
</dbReference>
<feature type="signal peptide" evidence="4">
    <location>
        <begin position="1"/>
        <end position="26"/>
    </location>
</feature>
<dbReference type="AlphaFoldDB" id="A0A4R1L023"/>
<dbReference type="PANTHER" id="PTHR43863">
    <property type="entry name" value="HYDROLASE, PUTATIVE (AFU_ORTHOLOGUE AFUA_1G03140)-RELATED"/>
    <property type="match status" value="1"/>
</dbReference>
<dbReference type="InterPro" id="IPR017853">
    <property type="entry name" value="GH"/>
</dbReference>
<keyword evidence="2" id="KW-0326">Glycosidase</keyword>
<feature type="compositionally biased region" description="Basic and acidic residues" evidence="3">
    <location>
        <begin position="767"/>
        <end position="781"/>
    </location>
</feature>
<dbReference type="Pfam" id="PF21365">
    <property type="entry name" value="Glyco_hydro_31_3rd"/>
    <property type="match status" value="1"/>
</dbReference>
<evidence type="ECO:0000313" key="9">
    <source>
        <dbReference type="EMBL" id="TCK70163.1"/>
    </source>
</evidence>
<evidence type="ECO:0000259" key="7">
    <source>
        <dbReference type="Pfam" id="PF17137"/>
    </source>
</evidence>
<evidence type="ECO:0000256" key="1">
    <source>
        <dbReference type="ARBA" id="ARBA00007806"/>
    </source>
</evidence>
<evidence type="ECO:0000256" key="4">
    <source>
        <dbReference type="SAM" id="SignalP"/>
    </source>
</evidence>
<dbReference type="PROSITE" id="PS51257">
    <property type="entry name" value="PROKAR_LIPOPROTEIN"/>
    <property type="match status" value="1"/>
</dbReference>
<proteinExistence type="inferred from homology"/>
<dbReference type="Pfam" id="PF17137">
    <property type="entry name" value="DUF5110"/>
    <property type="match status" value="1"/>
</dbReference>
<evidence type="ECO:0000313" key="10">
    <source>
        <dbReference type="Proteomes" id="UP000295210"/>
    </source>
</evidence>
<dbReference type="Pfam" id="PF01055">
    <property type="entry name" value="Glyco_hydro_31_2nd"/>
    <property type="match status" value="1"/>
</dbReference>
<organism evidence="9 10">
    <name type="scientific">Acidipila rosea</name>
    <dbReference type="NCBI Taxonomy" id="768535"/>
    <lineage>
        <taxon>Bacteria</taxon>
        <taxon>Pseudomonadati</taxon>
        <taxon>Acidobacteriota</taxon>
        <taxon>Terriglobia</taxon>
        <taxon>Terriglobales</taxon>
        <taxon>Acidobacteriaceae</taxon>
        <taxon>Acidipila</taxon>
    </lineage>
</organism>
<dbReference type="GO" id="GO:0004553">
    <property type="term" value="F:hydrolase activity, hydrolyzing O-glycosyl compounds"/>
    <property type="evidence" value="ECO:0007669"/>
    <property type="project" value="InterPro"/>
</dbReference>
<dbReference type="InterPro" id="IPR013780">
    <property type="entry name" value="Glyco_hydro_b"/>
</dbReference>
<accession>A0A4R1L023</accession>
<dbReference type="InterPro" id="IPR025887">
    <property type="entry name" value="Glyco_hydro_31_N_dom"/>
</dbReference>
<dbReference type="InterPro" id="IPR000322">
    <property type="entry name" value="Glyco_hydro_31_TIM"/>
</dbReference>
<dbReference type="InterPro" id="IPR033403">
    <property type="entry name" value="DUF5110"/>
</dbReference>
<evidence type="ECO:0000256" key="2">
    <source>
        <dbReference type="RuleBase" id="RU361185"/>
    </source>
</evidence>
<dbReference type="RefSeq" id="WP_131999103.1">
    <property type="nucleotide sequence ID" value="NZ_SMGK01000007.1"/>
</dbReference>
<dbReference type="Gene3D" id="3.20.20.80">
    <property type="entry name" value="Glycosidases"/>
    <property type="match status" value="1"/>
</dbReference>
<comment type="caution">
    <text evidence="9">The sequence shown here is derived from an EMBL/GenBank/DDBJ whole genome shotgun (WGS) entry which is preliminary data.</text>
</comment>
<dbReference type="SUPFAM" id="SSF51011">
    <property type="entry name" value="Glycosyl hydrolase domain"/>
    <property type="match status" value="1"/>
</dbReference>
<dbReference type="CDD" id="cd06591">
    <property type="entry name" value="GH31_xylosidase_XylS"/>
    <property type="match status" value="1"/>
</dbReference>